<dbReference type="PANTHER" id="PTHR45786:SF74">
    <property type="entry name" value="ATP-DEPENDENT DNA HELICASE"/>
    <property type="match status" value="1"/>
</dbReference>
<dbReference type="Proteomes" id="UP001497516">
    <property type="component" value="Chromosome 2"/>
</dbReference>
<dbReference type="EMBL" id="OZ034815">
    <property type="protein sequence ID" value="CAL1371460.1"/>
    <property type="molecule type" value="Genomic_DNA"/>
</dbReference>
<organism evidence="2 3">
    <name type="scientific">Linum trigynum</name>
    <dbReference type="NCBI Taxonomy" id="586398"/>
    <lineage>
        <taxon>Eukaryota</taxon>
        <taxon>Viridiplantae</taxon>
        <taxon>Streptophyta</taxon>
        <taxon>Embryophyta</taxon>
        <taxon>Tracheophyta</taxon>
        <taxon>Spermatophyta</taxon>
        <taxon>Magnoliopsida</taxon>
        <taxon>eudicotyledons</taxon>
        <taxon>Gunneridae</taxon>
        <taxon>Pentapetalae</taxon>
        <taxon>rosids</taxon>
        <taxon>fabids</taxon>
        <taxon>Malpighiales</taxon>
        <taxon>Linaceae</taxon>
        <taxon>Linum</taxon>
    </lineage>
</organism>
<sequence length="118" mass="13731">MRNNQSKLRGHHYQGLVESYLRGDSDLKLSGKPVILAATHTGSPRYKYENFQDAMAICKWIGYPDLFITFTCNAKWPEIQLMVDLIRDFTGQDPNRADVISRVFKIKLDEFMMEIKDK</sequence>
<evidence type="ECO:0000313" key="3">
    <source>
        <dbReference type="Proteomes" id="UP001497516"/>
    </source>
</evidence>
<reference evidence="2 3" key="1">
    <citation type="submission" date="2024-04" db="EMBL/GenBank/DDBJ databases">
        <authorList>
            <person name="Fracassetti M."/>
        </authorList>
    </citation>
    <scope>NUCLEOTIDE SEQUENCE [LARGE SCALE GENOMIC DNA]</scope>
</reference>
<gene>
    <name evidence="2" type="ORF">LTRI10_LOCUS13524</name>
</gene>
<protein>
    <recommendedName>
        <fullName evidence="1">Helitron helicase-like domain-containing protein</fullName>
    </recommendedName>
</protein>
<feature type="domain" description="Helitron helicase-like" evidence="1">
    <location>
        <begin position="2"/>
        <end position="116"/>
    </location>
</feature>
<proteinExistence type="predicted"/>
<dbReference type="PANTHER" id="PTHR45786">
    <property type="entry name" value="DNA BINDING PROTEIN-LIKE"/>
    <property type="match status" value="1"/>
</dbReference>
<dbReference type="InterPro" id="IPR025476">
    <property type="entry name" value="Helitron_helicase-like"/>
</dbReference>
<evidence type="ECO:0000313" key="2">
    <source>
        <dbReference type="EMBL" id="CAL1371460.1"/>
    </source>
</evidence>
<dbReference type="AlphaFoldDB" id="A0AAV2DD62"/>
<accession>A0AAV2DD62</accession>
<name>A0AAV2DD62_9ROSI</name>
<evidence type="ECO:0000259" key="1">
    <source>
        <dbReference type="Pfam" id="PF14214"/>
    </source>
</evidence>
<dbReference type="Pfam" id="PF14214">
    <property type="entry name" value="Helitron_like_N"/>
    <property type="match status" value="1"/>
</dbReference>
<keyword evidence="3" id="KW-1185">Reference proteome</keyword>